<dbReference type="AlphaFoldDB" id="A0A2C6KYD3"/>
<dbReference type="GeneID" id="94428726"/>
<keyword evidence="4" id="KW-1185">Reference proteome</keyword>
<evidence type="ECO:0000313" key="4">
    <source>
        <dbReference type="Proteomes" id="UP000221165"/>
    </source>
</evidence>
<feature type="transmembrane region" description="Helical" evidence="2">
    <location>
        <begin position="83"/>
        <end position="100"/>
    </location>
</feature>
<reference evidence="3 4" key="1">
    <citation type="journal article" date="2017" name="Int. J. Parasitol.">
        <title>The genome of the protozoan parasite Cystoisospora suis and a reverse vaccinology approach to identify vaccine candidates.</title>
        <authorList>
            <person name="Palmieri N."/>
            <person name="Shrestha A."/>
            <person name="Ruttkowski B."/>
            <person name="Beck T."/>
            <person name="Vogl C."/>
            <person name="Tomley F."/>
            <person name="Blake D.P."/>
            <person name="Joachim A."/>
        </authorList>
    </citation>
    <scope>NUCLEOTIDE SEQUENCE [LARGE SCALE GENOMIC DNA]</scope>
    <source>
        <strain evidence="3 4">Wien I</strain>
    </source>
</reference>
<dbReference type="RefSeq" id="XP_067922512.1">
    <property type="nucleotide sequence ID" value="XM_068065515.1"/>
</dbReference>
<proteinExistence type="predicted"/>
<dbReference type="EMBL" id="MIGC01002583">
    <property type="protein sequence ID" value="PHJ20826.1"/>
    <property type="molecule type" value="Genomic_DNA"/>
</dbReference>
<feature type="non-terminal residue" evidence="3">
    <location>
        <position position="1"/>
    </location>
</feature>
<gene>
    <name evidence="3" type="ORF">CSUI_005339</name>
</gene>
<keyword evidence="2 3" id="KW-0812">Transmembrane</keyword>
<protein>
    <submittedName>
        <fullName evidence="3">Transmembrane protein</fullName>
    </submittedName>
</protein>
<dbReference type="VEuPathDB" id="ToxoDB:CSUI_005339"/>
<organism evidence="3 4">
    <name type="scientific">Cystoisospora suis</name>
    <dbReference type="NCBI Taxonomy" id="483139"/>
    <lineage>
        <taxon>Eukaryota</taxon>
        <taxon>Sar</taxon>
        <taxon>Alveolata</taxon>
        <taxon>Apicomplexa</taxon>
        <taxon>Conoidasida</taxon>
        <taxon>Coccidia</taxon>
        <taxon>Eucoccidiorida</taxon>
        <taxon>Eimeriorina</taxon>
        <taxon>Sarcocystidae</taxon>
        <taxon>Cystoisospora</taxon>
    </lineage>
</organism>
<feature type="transmembrane region" description="Helical" evidence="2">
    <location>
        <begin position="12"/>
        <end position="30"/>
    </location>
</feature>
<name>A0A2C6KYD3_9APIC</name>
<feature type="transmembrane region" description="Helical" evidence="2">
    <location>
        <begin position="144"/>
        <end position="161"/>
    </location>
</feature>
<evidence type="ECO:0000256" key="2">
    <source>
        <dbReference type="SAM" id="Phobius"/>
    </source>
</evidence>
<keyword evidence="2" id="KW-0472">Membrane</keyword>
<evidence type="ECO:0000313" key="3">
    <source>
        <dbReference type="EMBL" id="PHJ20826.1"/>
    </source>
</evidence>
<feature type="transmembrane region" description="Helical" evidence="2">
    <location>
        <begin position="195"/>
        <end position="213"/>
    </location>
</feature>
<feature type="transmembrane region" description="Helical" evidence="2">
    <location>
        <begin position="51"/>
        <end position="71"/>
    </location>
</feature>
<dbReference type="Proteomes" id="UP000221165">
    <property type="component" value="Unassembled WGS sequence"/>
</dbReference>
<dbReference type="OrthoDB" id="330685at2759"/>
<keyword evidence="2" id="KW-1133">Transmembrane helix</keyword>
<sequence>TGDWAYQSAETFSALLLLVTVSAASVAARRRRSLLAAAAAKQKACAPAQEGASVGGCRYLFLAAIVCGLVLKHDINESFPEDFAWAFAMYMETLAFVPFIRHQLAAKRKTAKADGDLAEHDLRLLRQKRYTAKPVLARRLWRQFLFSLVVSRAVQLAFWAITFEEFAPGTGAAEEEDIQAGGNIVQSGRDGNIRGWFSLAATVAQLAFSLYLLKLYCETQRRLDKDYFEAQNDRSASGTGEEKTAPSVADYTKEPTCPAGPRKRFIAASACCGGTADGVIKKQGEATGRKQQC</sequence>
<evidence type="ECO:0000256" key="1">
    <source>
        <dbReference type="SAM" id="MobiDB-lite"/>
    </source>
</evidence>
<accession>A0A2C6KYD3</accession>
<comment type="caution">
    <text evidence="3">The sequence shown here is derived from an EMBL/GenBank/DDBJ whole genome shotgun (WGS) entry which is preliminary data.</text>
</comment>
<feature type="region of interest" description="Disordered" evidence="1">
    <location>
        <begin position="231"/>
        <end position="258"/>
    </location>
</feature>